<dbReference type="InterPro" id="IPR037185">
    <property type="entry name" value="EmrE-like"/>
</dbReference>
<feature type="transmembrane region" description="Helical" evidence="1">
    <location>
        <begin position="275"/>
        <end position="293"/>
    </location>
</feature>
<protein>
    <recommendedName>
        <fullName evidence="4">DMT family transporter</fullName>
    </recommendedName>
</protein>
<sequence>MEQAVQCSTAPAHAEATALAAKTKLAKRFRRRGMAVATMSGVAYGVYTAFMTLAMTMGVWAAWYGEASGLSDFAKMFLLGALGAATTDTCSAVWALLIAAFKGKLGDFFRTIKTKPGAVLIGAAVIGGPLASTCYVLGLQSAGSIIVPISALCPAIGAILSRFLYKQPLTPRMLLGIFICFAASAMIGSTGLADNAPPNLFIGLMFGFLAAFGWGLEGCVGGYATSMVDPEIGITIRQVTSGITNLMVLVPLFALIGGADAFGMVRTAFADSQAMPWFAVAGFGAYFAFMLWYKGNAMCGTALGMSCNGAFSFWGPFFCWLVLGLWFGIDGYALAPIAWLAAVVMVVGIFTIAVNPVDFFKRKG</sequence>
<feature type="transmembrane region" description="Helical" evidence="1">
    <location>
        <begin position="305"/>
        <end position="327"/>
    </location>
</feature>
<accession>A0A1G7JPZ8</accession>
<feature type="transmembrane region" description="Helical" evidence="1">
    <location>
        <begin position="333"/>
        <end position="354"/>
    </location>
</feature>
<evidence type="ECO:0008006" key="4">
    <source>
        <dbReference type="Google" id="ProtNLM"/>
    </source>
</evidence>
<feature type="transmembrane region" description="Helical" evidence="1">
    <location>
        <begin position="76"/>
        <end position="97"/>
    </location>
</feature>
<evidence type="ECO:0000313" key="3">
    <source>
        <dbReference type="Proteomes" id="UP000199355"/>
    </source>
</evidence>
<dbReference type="EMBL" id="FNBX01000003">
    <property type="protein sequence ID" value="SDF26935.1"/>
    <property type="molecule type" value="Genomic_DNA"/>
</dbReference>
<name>A0A1G7JPZ8_9BACT</name>
<evidence type="ECO:0000256" key="1">
    <source>
        <dbReference type="SAM" id="Phobius"/>
    </source>
</evidence>
<dbReference type="Proteomes" id="UP000199355">
    <property type="component" value="Unassembled WGS sequence"/>
</dbReference>
<feature type="transmembrane region" description="Helical" evidence="1">
    <location>
        <begin position="246"/>
        <end position="269"/>
    </location>
</feature>
<keyword evidence="3" id="KW-1185">Reference proteome</keyword>
<feature type="transmembrane region" description="Helical" evidence="1">
    <location>
        <begin position="199"/>
        <end position="225"/>
    </location>
</feature>
<feature type="transmembrane region" description="Helical" evidence="1">
    <location>
        <begin position="174"/>
        <end position="193"/>
    </location>
</feature>
<evidence type="ECO:0000313" key="2">
    <source>
        <dbReference type="EMBL" id="SDF26935.1"/>
    </source>
</evidence>
<proteinExistence type="predicted"/>
<dbReference type="SUPFAM" id="SSF103481">
    <property type="entry name" value="Multidrug resistance efflux transporter EmrE"/>
    <property type="match status" value="1"/>
</dbReference>
<dbReference type="RefSeq" id="WP_092152855.1">
    <property type="nucleotide sequence ID" value="NZ_FNBX01000003.1"/>
</dbReference>
<feature type="transmembrane region" description="Helical" evidence="1">
    <location>
        <begin position="118"/>
        <end position="139"/>
    </location>
</feature>
<reference evidence="3" key="1">
    <citation type="submission" date="2016-10" db="EMBL/GenBank/DDBJ databases">
        <authorList>
            <person name="Varghese N."/>
            <person name="Submissions S."/>
        </authorList>
    </citation>
    <scope>NUCLEOTIDE SEQUENCE [LARGE SCALE GENOMIC DNA]</scope>
    <source>
        <strain evidence="3">KHC7</strain>
    </source>
</reference>
<gene>
    <name evidence="2" type="ORF">SAMN05192586_103100</name>
</gene>
<dbReference type="OrthoDB" id="5604143at2"/>
<feature type="transmembrane region" description="Helical" evidence="1">
    <location>
        <begin position="34"/>
        <end position="64"/>
    </location>
</feature>
<feature type="transmembrane region" description="Helical" evidence="1">
    <location>
        <begin position="145"/>
        <end position="165"/>
    </location>
</feature>
<dbReference type="AlphaFoldDB" id="A0A1G7JPZ8"/>
<organism evidence="2 3">
    <name type="scientific">Desulfovibrio legallii</name>
    <dbReference type="NCBI Taxonomy" id="571438"/>
    <lineage>
        <taxon>Bacteria</taxon>
        <taxon>Pseudomonadati</taxon>
        <taxon>Thermodesulfobacteriota</taxon>
        <taxon>Desulfovibrionia</taxon>
        <taxon>Desulfovibrionales</taxon>
        <taxon>Desulfovibrionaceae</taxon>
        <taxon>Desulfovibrio</taxon>
    </lineage>
</organism>
<keyword evidence="1" id="KW-0472">Membrane</keyword>
<keyword evidence="1" id="KW-1133">Transmembrane helix</keyword>
<keyword evidence="1" id="KW-0812">Transmembrane</keyword>
<dbReference type="STRING" id="571438.SAMN05192586_103100"/>